<evidence type="ECO:0000256" key="2">
    <source>
        <dbReference type="ARBA" id="ARBA00007814"/>
    </source>
</evidence>
<dbReference type="PANTHER" id="PTHR14202">
    <property type="entry name" value="60 KDA RIBONUCLEOPROTEIN SSA/RO"/>
    <property type="match status" value="1"/>
</dbReference>
<evidence type="ECO:0000256" key="4">
    <source>
        <dbReference type="ARBA" id="ARBA00022723"/>
    </source>
</evidence>
<dbReference type="InterPro" id="IPR040322">
    <property type="entry name" value="TROVE2"/>
</dbReference>
<keyword evidence="6" id="KW-0687">Ribonucleoprotein</keyword>
<dbReference type="Pfam" id="PF05731">
    <property type="entry name" value="TROVE"/>
    <property type="match status" value="2"/>
</dbReference>
<keyword evidence="3" id="KW-0963">Cytoplasm</keyword>
<dbReference type="GeneID" id="100373831"/>
<dbReference type="SUPFAM" id="SSF140864">
    <property type="entry name" value="TROVE domain-like"/>
    <property type="match status" value="1"/>
</dbReference>
<keyword evidence="5" id="KW-0694">RNA-binding</keyword>
<dbReference type="InterPro" id="IPR008858">
    <property type="entry name" value="TROVE_dom"/>
</dbReference>
<comment type="subcellular location">
    <subcellularLocation>
        <location evidence="1">Cytoplasm</location>
    </subcellularLocation>
</comment>
<feature type="domain" description="TROVE" evidence="7">
    <location>
        <begin position="22"/>
        <end position="319"/>
    </location>
</feature>
<proteinExistence type="inferred from homology"/>
<comment type="similarity">
    <text evidence="2">Belongs to the Ro 60 kDa family.</text>
</comment>
<keyword evidence="4" id="KW-0479">Metal-binding</keyword>
<dbReference type="InterPro" id="IPR037214">
    <property type="entry name" value="TROVE_dom_sf"/>
</dbReference>
<evidence type="ECO:0000313" key="8">
    <source>
        <dbReference type="Proteomes" id="UP000694865"/>
    </source>
</evidence>
<dbReference type="PROSITE" id="PS50988">
    <property type="entry name" value="TROVE"/>
    <property type="match status" value="1"/>
</dbReference>
<organism evidence="8 9">
    <name type="scientific">Saccoglossus kowalevskii</name>
    <name type="common">Acorn worm</name>
    <dbReference type="NCBI Taxonomy" id="10224"/>
    <lineage>
        <taxon>Eukaryota</taxon>
        <taxon>Metazoa</taxon>
        <taxon>Hemichordata</taxon>
        <taxon>Enteropneusta</taxon>
        <taxon>Harrimaniidae</taxon>
        <taxon>Saccoglossus</taxon>
    </lineage>
</organism>
<protein>
    <submittedName>
        <fullName evidence="9">60 kDa SS-A/Ro ribonucleoprotein-like</fullName>
    </submittedName>
</protein>
<evidence type="ECO:0000256" key="5">
    <source>
        <dbReference type="ARBA" id="ARBA00022884"/>
    </source>
</evidence>
<dbReference type="Pfam" id="PF25045">
    <property type="entry name" value="vWA_Ro60"/>
    <property type="match status" value="1"/>
</dbReference>
<dbReference type="InterPro" id="IPR036465">
    <property type="entry name" value="vWFA_dom_sf"/>
</dbReference>
<evidence type="ECO:0000256" key="1">
    <source>
        <dbReference type="ARBA" id="ARBA00004496"/>
    </source>
</evidence>
<name>A0ABM0MRE0_SACKO</name>
<evidence type="ECO:0000256" key="6">
    <source>
        <dbReference type="ARBA" id="ARBA00023274"/>
    </source>
</evidence>
<dbReference type="InterPro" id="IPR056800">
    <property type="entry name" value="vWA_Ro60"/>
</dbReference>
<dbReference type="RefSeq" id="XP_006822581.1">
    <property type="nucleotide sequence ID" value="XM_006822518.1"/>
</dbReference>
<dbReference type="PANTHER" id="PTHR14202:SF0">
    <property type="entry name" value="RNA-BINDING PROTEIN RO60"/>
    <property type="match status" value="1"/>
</dbReference>
<reference evidence="9" key="1">
    <citation type="submission" date="2025-08" db="UniProtKB">
        <authorList>
            <consortium name="RefSeq"/>
        </authorList>
    </citation>
    <scope>IDENTIFICATION</scope>
    <source>
        <tissue evidence="9">Testes</tissue>
    </source>
</reference>
<gene>
    <name evidence="9" type="primary">LOC100373831</name>
</gene>
<evidence type="ECO:0000256" key="3">
    <source>
        <dbReference type="ARBA" id="ARBA00022490"/>
    </source>
</evidence>
<dbReference type="Gene3D" id="3.40.50.410">
    <property type="entry name" value="von Willebrand factor, type A domain"/>
    <property type="match status" value="2"/>
</dbReference>
<accession>A0ABM0MRE0</accession>
<dbReference type="Proteomes" id="UP000694865">
    <property type="component" value="Unplaced"/>
</dbReference>
<evidence type="ECO:0000313" key="9">
    <source>
        <dbReference type="RefSeq" id="XP_006822581.1"/>
    </source>
</evidence>
<keyword evidence="8" id="KW-1185">Reference proteome</keyword>
<dbReference type="SUPFAM" id="SSF53300">
    <property type="entry name" value="vWA-like"/>
    <property type="match status" value="1"/>
</dbReference>
<sequence>MAEKEDEERTVRQSERLMNDQVQDSAGGYVWKVDDFNRLRRFLCLGAEGGSYYVGEKELGKENAQCIDRLIDSGKGEEVVKEIVTFSVEGRTAKQNPVIFALAMCARSNDIKTKQAAYSALSDVCRIPTHLFMFVELAEKLSQLTRGTGWGRAQRRAIRKWYTEKDALKLALLVTKYKQRNGWSHRDLLRLAHIKPENDESMYALHLSTLEFVTTTLQIWKALLQEMPMTALLRNLGRMTSIGVLNEPSDLNLVIEKLSNDELLHKSRIHPFNVLLALRTYLLGRGDKGKLTWLPKPDIGNVLEQAFYKSFKNVEATGKRYLLAMDVSGSMSYGNVNGAKSITPAIASAAMLMVTAKTEKDCHILAFSDKLIPVNISADSNLNDVCQQLSQIQMGATDCAQPMLWARETKTPVDVFIIYTDSETWIGPVHPAQALLQYRKDMSLDSKLIVCAMASNGFTIADPMDAGMLDIAGFDSEAPNVMQNFALGYI</sequence>
<evidence type="ECO:0000259" key="7">
    <source>
        <dbReference type="PROSITE" id="PS50988"/>
    </source>
</evidence>